<evidence type="ECO:0000256" key="2">
    <source>
        <dbReference type="ARBA" id="ARBA00022491"/>
    </source>
</evidence>
<comment type="cofactor">
    <cofactor evidence="8">
        <name>Mn(2+)</name>
        <dbReference type="ChEBI" id="CHEBI:29035"/>
    </cofactor>
    <cofactor evidence="8">
        <name>Fe(2+)</name>
        <dbReference type="ChEBI" id="CHEBI:29033"/>
    </cofactor>
    <text evidence="8">Binds 1 Mn(2+) or Fe(2+) ion per subunit.</text>
</comment>
<feature type="binding site" evidence="7">
    <location>
        <position position="142"/>
    </location>
    <ligand>
        <name>Zn(2+)</name>
        <dbReference type="ChEBI" id="CHEBI:29105"/>
    </ligand>
</feature>
<dbReference type="Proteomes" id="UP000238605">
    <property type="component" value="Unassembled WGS sequence"/>
</dbReference>
<proteinExistence type="inferred from homology"/>
<dbReference type="PANTHER" id="PTHR33202:SF6">
    <property type="entry name" value="ZINC UPTAKE REGULATION PROTEIN"/>
    <property type="match status" value="1"/>
</dbReference>
<dbReference type="GO" id="GO:0045892">
    <property type="term" value="P:negative regulation of DNA-templated transcription"/>
    <property type="evidence" value="ECO:0007669"/>
    <property type="project" value="TreeGrafter"/>
</dbReference>
<dbReference type="GO" id="GO:0003700">
    <property type="term" value="F:DNA-binding transcription factor activity"/>
    <property type="evidence" value="ECO:0007669"/>
    <property type="project" value="InterPro"/>
</dbReference>
<dbReference type="GO" id="GO:0008270">
    <property type="term" value="F:zinc ion binding"/>
    <property type="evidence" value="ECO:0007669"/>
    <property type="project" value="TreeGrafter"/>
</dbReference>
<dbReference type="InterPro" id="IPR043135">
    <property type="entry name" value="Fur_C"/>
</dbReference>
<reference evidence="9 10" key="1">
    <citation type="submission" date="2018-02" db="EMBL/GenBank/DDBJ databases">
        <title>Reclassifiation of [Polyangium] brachysporum DSM 7029 as Guopingzhaonella breviflexa gen. nov., sp. nov., a member of the family Comamonadaceae.</title>
        <authorList>
            <person name="Tang B."/>
        </authorList>
    </citation>
    <scope>NUCLEOTIDE SEQUENCE [LARGE SCALE GENOMIC DNA]</scope>
    <source>
        <strain evidence="9 10">BCRC 80649</strain>
    </source>
</reference>
<dbReference type="GO" id="GO:0005829">
    <property type="term" value="C:cytosol"/>
    <property type="evidence" value="ECO:0007669"/>
    <property type="project" value="TreeGrafter"/>
</dbReference>
<dbReference type="Gene3D" id="1.10.10.10">
    <property type="entry name" value="Winged helix-like DNA-binding domain superfamily/Winged helix DNA-binding domain"/>
    <property type="match status" value="1"/>
</dbReference>
<keyword evidence="8" id="KW-0408">Iron</keyword>
<evidence type="ECO:0000256" key="8">
    <source>
        <dbReference type="PIRSR" id="PIRSR602481-2"/>
    </source>
</evidence>
<evidence type="ECO:0000256" key="1">
    <source>
        <dbReference type="ARBA" id="ARBA00007957"/>
    </source>
</evidence>
<protein>
    <submittedName>
        <fullName evidence="9">Transcriptional repressor</fullName>
    </submittedName>
</protein>
<organism evidence="9 10">
    <name type="scientific">Caldimonas caldifontis</name>
    <dbReference type="NCBI Taxonomy" id="1452508"/>
    <lineage>
        <taxon>Bacteria</taxon>
        <taxon>Pseudomonadati</taxon>
        <taxon>Pseudomonadota</taxon>
        <taxon>Betaproteobacteria</taxon>
        <taxon>Burkholderiales</taxon>
        <taxon>Sphaerotilaceae</taxon>
        <taxon>Caldimonas</taxon>
    </lineage>
</organism>
<dbReference type="AlphaFoldDB" id="A0A2S5SRG8"/>
<dbReference type="Pfam" id="PF01475">
    <property type="entry name" value="FUR"/>
    <property type="match status" value="1"/>
</dbReference>
<evidence type="ECO:0000313" key="10">
    <source>
        <dbReference type="Proteomes" id="UP000238605"/>
    </source>
</evidence>
<dbReference type="GO" id="GO:0000976">
    <property type="term" value="F:transcription cis-regulatory region binding"/>
    <property type="evidence" value="ECO:0007669"/>
    <property type="project" value="TreeGrafter"/>
</dbReference>
<dbReference type="InterPro" id="IPR036390">
    <property type="entry name" value="WH_DNA-bd_sf"/>
</dbReference>
<keyword evidence="4" id="KW-0805">Transcription regulation</keyword>
<dbReference type="Gene3D" id="3.30.1490.190">
    <property type="match status" value="1"/>
</dbReference>
<keyword evidence="6" id="KW-0804">Transcription</keyword>
<comment type="cofactor">
    <cofactor evidence="7">
        <name>Zn(2+)</name>
        <dbReference type="ChEBI" id="CHEBI:29105"/>
    </cofactor>
    <text evidence="7">Binds 1 zinc ion per subunit.</text>
</comment>
<keyword evidence="10" id="KW-1185">Reference proteome</keyword>
<evidence type="ECO:0000256" key="7">
    <source>
        <dbReference type="PIRSR" id="PIRSR602481-1"/>
    </source>
</evidence>
<keyword evidence="7" id="KW-0479">Metal-binding</keyword>
<keyword evidence="3 7" id="KW-0862">Zinc</keyword>
<evidence type="ECO:0000256" key="6">
    <source>
        <dbReference type="ARBA" id="ARBA00023163"/>
    </source>
</evidence>
<feature type="binding site" evidence="8">
    <location>
        <position position="95"/>
    </location>
    <ligand>
        <name>Fe cation</name>
        <dbReference type="ChEBI" id="CHEBI:24875"/>
    </ligand>
</feature>
<name>A0A2S5SRG8_9BURK</name>
<feature type="binding site" evidence="7">
    <location>
        <position position="102"/>
    </location>
    <ligand>
        <name>Zn(2+)</name>
        <dbReference type="ChEBI" id="CHEBI:29105"/>
    </ligand>
</feature>
<feature type="binding site" evidence="7">
    <location>
        <position position="105"/>
    </location>
    <ligand>
        <name>Zn(2+)</name>
        <dbReference type="ChEBI" id="CHEBI:29105"/>
    </ligand>
</feature>
<feature type="binding site" evidence="8">
    <location>
        <position position="93"/>
    </location>
    <ligand>
        <name>Fe cation</name>
        <dbReference type="ChEBI" id="CHEBI:24875"/>
    </ligand>
</feature>
<sequence length="150" mass="16571">MTRRLDQAQAQCAARGAQLTALRREVLELLLLRQGSAKAYDLQDDMRVRHGRVAPTTVYRALEFLMEQQLVHRVDSLNSFVVCNLDPGPHDHHHDHTMMLVCSRCGQVTEVHDDPATEAIRRALHVDAPGFHATGIEIKGVCGACQAAAA</sequence>
<dbReference type="InterPro" id="IPR036388">
    <property type="entry name" value="WH-like_DNA-bd_sf"/>
</dbReference>
<dbReference type="InterPro" id="IPR002481">
    <property type="entry name" value="FUR"/>
</dbReference>
<keyword evidence="2" id="KW-0678">Repressor</keyword>
<keyword evidence="5" id="KW-0238">DNA-binding</keyword>
<dbReference type="SUPFAM" id="SSF46785">
    <property type="entry name" value="Winged helix' DNA-binding domain"/>
    <property type="match status" value="1"/>
</dbReference>
<dbReference type="OrthoDB" id="9801127at2"/>
<comment type="caution">
    <text evidence="9">The sequence shown here is derived from an EMBL/GenBank/DDBJ whole genome shotgun (WGS) entry which is preliminary data.</text>
</comment>
<gene>
    <name evidence="9" type="ORF">C1704_15450</name>
</gene>
<dbReference type="EMBL" id="PSNX01000015">
    <property type="protein sequence ID" value="PPE65331.1"/>
    <property type="molecule type" value="Genomic_DNA"/>
</dbReference>
<dbReference type="PANTHER" id="PTHR33202">
    <property type="entry name" value="ZINC UPTAKE REGULATION PROTEIN"/>
    <property type="match status" value="1"/>
</dbReference>
<evidence type="ECO:0000256" key="4">
    <source>
        <dbReference type="ARBA" id="ARBA00023015"/>
    </source>
</evidence>
<evidence type="ECO:0000256" key="3">
    <source>
        <dbReference type="ARBA" id="ARBA00022833"/>
    </source>
</evidence>
<accession>A0A2S5SRG8</accession>
<dbReference type="GO" id="GO:1900376">
    <property type="term" value="P:regulation of secondary metabolite biosynthetic process"/>
    <property type="evidence" value="ECO:0007669"/>
    <property type="project" value="TreeGrafter"/>
</dbReference>
<comment type="similarity">
    <text evidence="1">Belongs to the Fur family.</text>
</comment>
<evidence type="ECO:0000313" key="9">
    <source>
        <dbReference type="EMBL" id="PPE65331.1"/>
    </source>
</evidence>
<evidence type="ECO:0000256" key="5">
    <source>
        <dbReference type="ARBA" id="ARBA00023125"/>
    </source>
</evidence>
<feature type="binding site" evidence="7">
    <location>
        <position position="145"/>
    </location>
    <ligand>
        <name>Zn(2+)</name>
        <dbReference type="ChEBI" id="CHEBI:29105"/>
    </ligand>
</feature>